<dbReference type="PROSITE" id="PS50943">
    <property type="entry name" value="HTH_CROC1"/>
    <property type="match status" value="1"/>
</dbReference>
<gene>
    <name evidence="3" type="ORF">CCS01_25450</name>
</gene>
<reference evidence="3 4" key="1">
    <citation type="journal article" date="2018" name="Arch. Microbiol.">
        <title>New insights into the metabolic potential of the phototrophic purple bacterium Rhodopila globiformis DSM 161(T) from its draft genome sequence and evidence for a vanadium-dependent nitrogenase.</title>
        <authorList>
            <person name="Imhoff J.F."/>
            <person name="Rahn T."/>
            <person name="Kunzel S."/>
            <person name="Neulinger S.C."/>
        </authorList>
    </citation>
    <scope>NUCLEOTIDE SEQUENCE [LARGE SCALE GENOMIC DNA]</scope>
    <source>
        <strain evidence="3 4">DSM 161</strain>
    </source>
</reference>
<dbReference type="InterPro" id="IPR001387">
    <property type="entry name" value="Cro/C1-type_HTH"/>
</dbReference>
<dbReference type="CDD" id="cd00093">
    <property type="entry name" value="HTH_XRE"/>
    <property type="match status" value="1"/>
</dbReference>
<dbReference type="EMBL" id="NHRY01000250">
    <property type="protein sequence ID" value="PPQ28015.1"/>
    <property type="molecule type" value="Genomic_DNA"/>
</dbReference>
<dbReference type="AlphaFoldDB" id="A0A2S6N064"/>
<dbReference type="InterPro" id="IPR010982">
    <property type="entry name" value="Lambda_DNA-bd_dom_sf"/>
</dbReference>
<dbReference type="SUPFAM" id="SSF47413">
    <property type="entry name" value="lambda repressor-like DNA-binding domains"/>
    <property type="match status" value="1"/>
</dbReference>
<feature type="domain" description="HTH cro/C1-type" evidence="2">
    <location>
        <begin position="22"/>
        <end position="68"/>
    </location>
</feature>
<organism evidence="3 4">
    <name type="scientific">Rhodopila globiformis</name>
    <name type="common">Rhodopseudomonas globiformis</name>
    <dbReference type="NCBI Taxonomy" id="1071"/>
    <lineage>
        <taxon>Bacteria</taxon>
        <taxon>Pseudomonadati</taxon>
        <taxon>Pseudomonadota</taxon>
        <taxon>Alphaproteobacteria</taxon>
        <taxon>Acetobacterales</taxon>
        <taxon>Acetobacteraceae</taxon>
        <taxon>Rhodopila</taxon>
    </lineage>
</organism>
<evidence type="ECO:0000256" key="1">
    <source>
        <dbReference type="ARBA" id="ARBA00023125"/>
    </source>
</evidence>
<dbReference type="OrthoDB" id="3174593at2"/>
<dbReference type="Pfam" id="PF01381">
    <property type="entry name" value="HTH_3"/>
    <property type="match status" value="1"/>
</dbReference>
<evidence type="ECO:0000313" key="3">
    <source>
        <dbReference type="EMBL" id="PPQ28015.1"/>
    </source>
</evidence>
<proteinExistence type="predicted"/>
<keyword evidence="4" id="KW-1185">Reference proteome</keyword>
<dbReference type="PANTHER" id="PTHR36924:SF1">
    <property type="entry name" value="ANTITOXIN HIGA-1"/>
    <property type="match status" value="1"/>
</dbReference>
<dbReference type="RefSeq" id="WP_104521630.1">
    <property type="nucleotide sequence ID" value="NZ_NHRY01000250.1"/>
</dbReference>
<keyword evidence="1" id="KW-0238">DNA-binding</keyword>
<sequence>MDADLLIHPGEVLAEEFMKPYGLSANRLANALDVPANRITAIINGTRGITGETALLLAHAFGTTPAFWLNLQSRYELDVAKSRVSPAAIERADSFRNTLPAA</sequence>
<evidence type="ECO:0000259" key="2">
    <source>
        <dbReference type="PROSITE" id="PS50943"/>
    </source>
</evidence>
<accession>A0A2S6N064</accession>
<dbReference type="InterPro" id="IPR013430">
    <property type="entry name" value="Toxin_antidote_HigA"/>
</dbReference>
<comment type="caution">
    <text evidence="3">The sequence shown here is derived from an EMBL/GenBank/DDBJ whole genome shotgun (WGS) entry which is preliminary data.</text>
</comment>
<dbReference type="Proteomes" id="UP000239724">
    <property type="component" value="Unassembled WGS sequence"/>
</dbReference>
<evidence type="ECO:0000313" key="4">
    <source>
        <dbReference type="Proteomes" id="UP000239724"/>
    </source>
</evidence>
<dbReference type="SMART" id="SM00530">
    <property type="entry name" value="HTH_XRE"/>
    <property type="match status" value="1"/>
</dbReference>
<dbReference type="Gene3D" id="1.10.260.40">
    <property type="entry name" value="lambda repressor-like DNA-binding domains"/>
    <property type="match status" value="1"/>
</dbReference>
<dbReference type="NCBIfam" id="TIGR02607">
    <property type="entry name" value="antidote_HigA"/>
    <property type="match status" value="1"/>
</dbReference>
<dbReference type="PANTHER" id="PTHR36924">
    <property type="entry name" value="ANTITOXIN HIGA-1"/>
    <property type="match status" value="1"/>
</dbReference>
<protein>
    <submittedName>
        <fullName evidence="3">Addiction module antidote protein, HigA family</fullName>
    </submittedName>
</protein>
<name>A0A2S6N064_RHOGL</name>
<dbReference type="GO" id="GO:0003677">
    <property type="term" value="F:DNA binding"/>
    <property type="evidence" value="ECO:0007669"/>
    <property type="project" value="UniProtKB-KW"/>
</dbReference>